<organism evidence="6 7">
    <name type="scientific">Mesorhabditis spiculigera</name>
    <dbReference type="NCBI Taxonomy" id="96644"/>
    <lineage>
        <taxon>Eukaryota</taxon>
        <taxon>Metazoa</taxon>
        <taxon>Ecdysozoa</taxon>
        <taxon>Nematoda</taxon>
        <taxon>Chromadorea</taxon>
        <taxon>Rhabditida</taxon>
        <taxon>Rhabditina</taxon>
        <taxon>Rhabditomorpha</taxon>
        <taxon>Rhabditoidea</taxon>
        <taxon>Rhabditidae</taxon>
        <taxon>Mesorhabditinae</taxon>
        <taxon>Mesorhabditis</taxon>
    </lineage>
</organism>
<dbReference type="InterPro" id="IPR013098">
    <property type="entry name" value="Ig_I-set"/>
</dbReference>
<proteinExistence type="predicted"/>
<dbReference type="EMBL" id="CATQJA010002654">
    <property type="protein sequence ID" value="CAJ0578697.1"/>
    <property type="molecule type" value="Genomic_DNA"/>
</dbReference>
<dbReference type="SUPFAM" id="SSF48726">
    <property type="entry name" value="Immunoglobulin"/>
    <property type="match status" value="1"/>
</dbReference>
<keyword evidence="4" id="KW-0732">Signal</keyword>
<dbReference type="GO" id="GO:0043025">
    <property type="term" value="C:neuronal cell body"/>
    <property type="evidence" value="ECO:0007669"/>
    <property type="project" value="TreeGrafter"/>
</dbReference>
<feature type="non-terminal residue" evidence="6">
    <location>
        <position position="130"/>
    </location>
</feature>
<dbReference type="SMART" id="SM00409">
    <property type="entry name" value="IG"/>
    <property type="match status" value="1"/>
</dbReference>
<dbReference type="PANTHER" id="PTHR45080">
    <property type="entry name" value="CONTACTIN 5"/>
    <property type="match status" value="1"/>
</dbReference>
<dbReference type="GO" id="GO:0007156">
    <property type="term" value="P:homophilic cell adhesion via plasma membrane adhesion molecules"/>
    <property type="evidence" value="ECO:0007669"/>
    <property type="project" value="TreeGrafter"/>
</dbReference>
<dbReference type="PROSITE" id="PS50835">
    <property type="entry name" value="IG_LIKE"/>
    <property type="match status" value="1"/>
</dbReference>
<evidence type="ECO:0000259" key="5">
    <source>
        <dbReference type="PROSITE" id="PS50835"/>
    </source>
</evidence>
<dbReference type="GO" id="GO:0050808">
    <property type="term" value="P:synapse organization"/>
    <property type="evidence" value="ECO:0007669"/>
    <property type="project" value="TreeGrafter"/>
</dbReference>
<dbReference type="PANTHER" id="PTHR45080:SF32">
    <property type="entry name" value="MAM DOMAIN CONTAINING GLYCOSYLPHOSPHATIDYLINOSITOL ANCHOR 1"/>
    <property type="match status" value="1"/>
</dbReference>
<dbReference type="InterPro" id="IPR003598">
    <property type="entry name" value="Ig_sub2"/>
</dbReference>
<name>A0AA36D2K3_9BILA</name>
<dbReference type="InterPro" id="IPR007110">
    <property type="entry name" value="Ig-like_dom"/>
</dbReference>
<dbReference type="AlphaFoldDB" id="A0AA36D2K3"/>
<dbReference type="InterPro" id="IPR003599">
    <property type="entry name" value="Ig_sub"/>
</dbReference>
<gene>
    <name evidence="6" type="ORF">MSPICULIGERA_LOCUS16939</name>
</gene>
<dbReference type="FunFam" id="2.60.40.10:FF:000032">
    <property type="entry name" value="palladin isoform X1"/>
    <property type="match status" value="1"/>
</dbReference>
<dbReference type="InterPro" id="IPR013783">
    <property type="entry name" value="Ig-like_fold"/>
</dbReference>
<dbReference type="SMART" id="SM00408">
    <property type="entry name" value="IGc2"/>
    <property type="match status" value="1"/>
</dbReference>
<sequence length="130" mass="14773">MLNGFSHLILIGYLSAHIIDDDNTFILDSEGAPQIMRYSHFDQHFKLGLKLVLMCEAEGLPRPQIRWYKNGAELNQASHFQITEKHISLVRVRSRVEFDPTTLSDRGTYTCMASNLHGSQLKSIKANAEL</sequence>
<comment type="caution">
    <text evidence="6">The sequence shown here is derived from an EMBL/GenBank/DDBJ whole genome shotgun (WGS) entry which is preliminary data.</text>
</comment>
<evidence type="ECO:0000256" key="2">
    <source>
        <dbReference type="ARBA" id="ARBA00023157"/>
    </source>
</evidence>
<evidence type="ECO:0000313" key="6">
    <source>
        <dbReference type="EMBL" id="CAJ0578697.1"/>
    </source>
</evidence>
<dbReference type="GO" id="GO:0030424">
    <property type="term" value="C:axon"/>
    <property type="evidence" value="ECO:0007669"/>
    <property type="project" value="TreeGrafter"/>
</dbReference>
<dbReference type="InterPro" id="IPR036179">
    <property type="entry name" value="Ig-like_dom_sf"/>
</dbReference>
<keyword evidence="3" id="KW-0393">Immunoglobulin domain</keyword>
<dbReference type="Proteomes" id="UP001177023">
    <property type="component" value="Unassembled WGS sequence"/>
</dbReference>
<accession>A0AA36D2K3</accession>
<dbReference type="CDD" id="cd00096">
    <property type="entry name" value="Ig"/>
    <property type="match status" value="1"/>
</dbReference>
<keyword evidence="1" id="KW-0677">Repeat</keyword>
<keyword evidence="2" id="KW-1015">Disulfide bond</keyword>
<evidence type="ECO:0000313" key="7">
    <source>
        <dbReference type="Proteomes" id="UP001177023"/>
    </source>
</evidence>
<keyword evidence="7" id="KW-1185">Reference proteome</keyword>
<dbReference type="Pfam" id="PF07679">
    <property type="entry name" value="I-set"/>
    <property type="match status" value="1"/>
</dbReference>
<feature type="chain" id="PRO_5041432646" description="Ig-like domain-containing protein" evidence="4">
    <location>
        <begin position="17"/>
        <end position="130"/>
    </location>
</feature>
<dbReference type="GO" id="GO:0005886">
    <property type="term" value="C:plasma membrane"/>
    <property type="evidence" value="ECO:0007669"/>
    <property type="project" value="TreeGrafter"/>
</dbReference>
<protein>
    <recommendedName>
        <fullName evidence="5">Ig-like domain-containing protein</fullName>
    </recommendedName>
</protein>
<feature type="domain" description="Ig-like" evidence="5">
    <location>
        <begin position="33"/>
        <end position="130"/>
    </location>
</feature>
<feature type="signal peptide" evidence="4">
    <location>
        <begin position="1"/>
        <end position="16"/>
    </location>
</feature>
<evidence type="ECO:0000256" key="1">
    <source>
        <dbReference type="ARBA" id="ARBA00022737"/>
    </source>
</evidence>
<evidence type="ECO:0000256" key="4">
    <source>
        <dbReference type="SAM" id="SignalP"/>
    </source>
</evidence>
<dbReference type="GO" id="GO:0008046">
    <property type="term" value="F:axon guidance receptor activity"/>
    <property type="evidence" value="ECO:0007669"/>
    <property type="project" value="TreeGrafter"/>
</dbReference>
<evidence type="ECO:0000256" key="3">
    <source>
        <dbReference type="ARBA" id="ARBA00023319"/>
    </source>
</evidence>
<reference evidence="6" key="1">
    <citation type="submission" date="2023-06" db="EMBL/GenBank/DDBJ databases">
        <authorList>
            <person name="Delattre M."/>
        </authorList>
    </citation>
    <scope>NUCLEOTIDE SEQUENCE</scope>
    <source>
        <strain evidence="6">AF72</strain>
    </source>
</reference>
<dbReference type="Gene3D" id="2.60.40.10">
    <property type="entry name" value="Immunoglobulins"/>
    <property type="match status" value="1"/>
</dbReference>
<dbReference type="InterPro" id="IPR050958">
    <property type="entry name" value="Cell_Adh-Cytoskel_Orgn"/>
</dbReference>